<keyword evidence="2" id="KW-1185">Reference proteome</keyword>
<proteinExistence type="predicted"/>
<dbReference type="EMBL" id="AZHX01000455">
    <property type="protein sequence ID" value="ETX07437.1"/>
    <property type="molecule type" value="Genomic_DNA"/>
</dbReference>
<accession>W4MCT9</accession>
<gene>
    <name evidence="1" type="ORF">ETSY2_11205</name>
</gene>
<protein>
    <submittedName>
        <fullName evidence="1">Uncharacterized protein</fullName>
    </submittedName>
</protein>
<sequence>MKRLILPSNKIKCRSRAGAMQLLLMGEPQIISFKLDWPLWV</sequence>
<evidence type="ECO:0000313" key="1">
    <source>
        <dbReference type="EMBL" id="ETX07437.1"/>
    </source>
</evidence>
<evidence type="ECO:0000313" key="2">
    <source>
        <dbReference type="Proteomes" id="UP000019140"/>
    </source>
</evidence>
<dbReference type="Proteomes" id="UP000019140">
    <property type="component" value="Unassembled WGS sequence"/>
</dbReference>
<name>W4MCT9_9BACT</name>
<organism evidence="1 2">
    <name type="scientific">Candidatus Entotheonella gemina</name>
    <dbReference type="NCBI Taxonomy" id="1429439"/>
    <lineage>
        <taxon>Bacteria</taxon>
        <taxon>Pseudomonadati</taxon>
        <taxon>Nitrospinota/Tectimicrobiota group</taxon>
        <taxon>Candidatus Tectimicrobiota</taxon>
        <taxon>Candidatus Entotheonellia</taxon>
        <taxon>Candidatus Entotheonellales</taxon>
        <taxon>Candidatus Entotheonellaceae</taxon>
        <taxon>Candidatus Entotheonella</taxon>
    </lineage>
</organism>
<dbReference type="HOGENOM" id="CLU_3267314_0_0_7"/>
<comment type="caution">
    <text evidence="1">The sequence shown here is derived from an EMBL/GenBank/DDBJ whole genome shotgun (WGS) entry which is preliminary data.</text>
</comment>
<dbReference type="AlphaFoldDB" id="W4MCT9"/>
<reference evidence="1 2" key="1">
    <citation type="journal article" date="2014" name="Nature">
        <title>An environmental bacterial taxon with a large and distinct metabolic repertoire.</title>
        <authorList>
            <person name="Wilson M.C."/>
            <person name="Mori T."/>
            <person name="Ruckert C."/>
            <person name="Uria A.R."/>
            <person name="Helf M.J."/>
            <person name="Takada K."/>
            <person name="Gernert C."/>
            <person name="Steffens U.A."/>
            <person name="Heycke N."/>
            <person name="Schmitt S."/>
            <person name="Rinke C."/>
            <person name="Helfrich E.J."/>
            <person name="Brachmann A.O."/>
            <person name="Gurgui C."/>
            <person name="Wakimoto T."/>
            <person name="Kracht M."/>
            <person name="Crusemann M."/>
            <person name="Hentschel U."/>
            <person name="Abe I."/>
            <person name="Matsunaga S."/>
            <person name="Kalinowski J."/>
            <person name="Takeyama H."/>
            <person name="Piel J."/>
        </authorList>
    </citation>
    <scope>NUCLEOTIDE SEQUENCE [LARGE SCALE GENOMIC DNA]</scope>
    <source>
        <strain evidence="2">TSY2</strain>
    </source>
</reference>